<dbReference type="RefSeq" id="WP_264513409.1">
    <property type="nucleotide sequence ID" value="NZ_JAPDDR010000004.1"/>
</dbReference>
<proteinExistence type="predicted"/>
<comment type="caution">
    <text evidence="1">The sequence shown here is derived from an EMBL/GenBank/DDBJ whole genome shotgun (WGS) entry which is preliminary data.</text>
</comment>
<dbReference type="EMBL" id="JAPDDR010000004">
    <property type="protein sequence ID" value="MCW1913908.1"/>
    <property type="molecule type" value="Genomic_DNA"/>
</dbReference>
<gene>
    <name evidence="1" type="ORF">OJ996_10000</name>
</gene>
<evidence type="ECO:0000313" key="2">
    <source>
        <dbReference type="Proteomes" id="UP001165653"/>
    </source>
</evidence>
<name>A0ABT3G253_9BACT</name>
<organism evidence="1 2">
    <name type="scientific">Luteolibacter rhizosphaerae</name>
    <dbReference type="NCBI Taxonomy" id="2989719"/>
    <lineage>
        <taxon>Bacteria</taxon>
        <taxon>Pseudomonadati</taxon>
        <taxon>Verrucomicrobiota</taxon>
        <taxon>Verrucomicrobiia</taxon>
        <taxon>Verrucomicrobiales</taxon>
        <taxon>Verrucomicrobiaceae</taxon>
        <taxon>Luteolibacter</taxon>
    </lineage>
</organism>
<reference evidence="1" key="1">
    <citation type="submission" date="2022-10" db="EMBL/GenBank/DDBJ databases">
        <title>Luteolibacter sp. GHJ8, whole genome shotgun sequencing project.</title>
        <authorList>
            <person name="Zhao G."/>
            <person name="Shen L."/>
        </authorList>
    </citation>
    <scope>NUCLEOTIDE SEQUENCE</scope>
    <source>
        <strain evidence="1">GHJ8</strain>
    </source>
</reference>
<sequence length="183" mass="20527">MPVEILGTIHHAARPMQERLIIDLATLPEEGKDFSGELSPELFDLPEHDPSKPVGPLVYELRVQRFASELLLTGSLSAPFELTCVRTIHPFTKTLRVDPANVSVEIEQEGPMDVTEALREEILLEIPDHPRCDEADEPMHCEIDPRYLAVDKPDGDTVETRPRATGDDRWAALDALDNLDSER</sequence>
<evidence type="ECO:0000313" key="1">
    <source>
        <dbReference type="EMBL" id="MCW1913908.1"/>
    </source>
</evidence>
<dbReference type="Proteomes" id="UP001165653">
    <property type="component" value="Unassembled WGS sequence"/>
</dbReference>
<protein>
    <submittedName>
        <fullName evidence="1">DUF177 domain-containing protein</fullName>
    </submittedName>
</protein>
<keyword evidence="2" id="KW-1185">Reference proteome</keyword>
<accession>A0ABT3G253</accession>